<keyword evidence="3 13" id="KW-0813">Transport</keyword>
<comment type="caution">
    <text evidence="15">The sequence shown here is derived from an EMBL/GenBank/DDBJ whole genome shotgun (WGS) entry which is preliminary data.</text>
</comment>
<feature type="transmembrane region" description="Helical" evidence="13">
    <location>
        <begin position="123"/>
        <end position="145"/>
    </location>
</feature>
<feature type="transmembrane region" description="Helical" evidence="13">
    <location>
        <begin position="356"/>
        <end position="379"/>
    </location>
</feature>
<reference evidence="15 16" key="1">
    <citation type="submission" date="2021-11" db="EMBL/GenBank/DDBJ databases">
        <title>Seasonal and diel survey of microbial diversity of the Tyrrhenian coast.</title>
        <authorList>
            <person name="Gattoni G."/>
            <person name="Corral P."/>
        </authorList>
    </citation>
    <scope>NUCLEOTIDE SEQUENCE [LARGE SCALE GENOMIC DNA]</scope>
    <source>
        <strain evidence="15 16">Mr9</strain>
    </source>
</reference>
<feature type="transmembrane region" description="Helical" evidence="13">
    <location>
        <begin position="407"/>
        <end position="429"/>
    </location>
</feature>
<feature type="transmembrane region" description="Helical" evidence="13">
    <location>
        <begin position="94"/>
        <end position="116"/>
    </location>
</feature>
<keyword evidence="7 13" id="KW-0812">Transmembrane</keyword>
<evidence type="ECO:0000256" key="2">
    <source>
        <dbReference type="ARBA" id="ARBA00009819"/>
    </source>
</evidence>
<dbReference type="PANTHER" id="PTHR30365:SF0">
    <property type="entry name" value="CYTOCHROME BD-I UBIQUINOL OXIDASE SUBUNIT 1"/>
    <property type="match status" value="1"/>
</dbReference>
<keyword evidence="4 13" id="KW-1003">Cell membrane</keyword>
<evidence type="ECO:0000256" key="3">
    <source>
        <dbReference type="ARBA" id="ARBA00022448"/>
    </source>
</evidence>
<feature type="transmembrane region" description="Helical" evidence="13">
    <location>
        <begin position="185"/>
        <end position="209"/>
    </location>
</feature>
<dbReference type="PIRSF" id="PIRSF006446">
    <property type="entry name" value="Cyt_quinol_oxidase_1"/>
    <property type="match status" value="1"/>
</dbReference>
<name>A0ABS8GQN3_9FLAO</name>
<protein>
    <submittedName>
        <fullName evidence="15">Cytochrome ubiquinol oxidase subunit I</fullName>
    </submittedName>
</protein>
<dbReference type="Pfam" id="PF01654">
    <property type="entry name" value="Cyt_bd_oxida_I"/>
    <property type="match status" value="1"/>
</dbReference>
<comment type="subcellular location">
    <subcellularLocation>
        <location evidence="1">Cell inner membrane</location>
        <topology evidence="1">Multi-pass membrane protein</topology>
    </subcellularLocation>
</comment>
<keyword evidence="6 13" id="KW-0349">Heme</keyword>
<feature type="transmembrane region" description="Helical" evidence="13">
    <location>
        <begin position="53"/>
        <end position="74"/>
    </location>
</feature>
<feature type="region of interest" description="Disordered" evidence="14">
    <location>
        <begin position="438"/>
        <end position="460"/>
    </location>
</feature>
<evidence type="ECO:0000256" key="8">
    <source>
        <dbReference type="ARBA" id="ARBA00022723"/>
    </source>
</evidence>
<accession>A0ABS8GQN3</accession>
<dbReference type="PANTHER" id="PTHR30365">
    <property type="entry name" value="CYTOCHROME D UBIQUINOL OXIDASE"/>
    <property type="match status" value="1"/>
</dbReference>
<evidence type="ECO:0000256" key="12">
    <source>
        <dbReference type="ARBA" id="ARBA00023136"/>
    </source>
</evidence>
<dbReference type="InterPro" id="IPR002585">
    <property type="entry name" value="Cyt-d_ubiquinol_oxidase_su_1"/>
</dbReference>
<organism evidence="15 16">
    <name type="scientific">Leeuwenhoekiella parthenopeia</name>
    <dbReference type="NCBI Taxonomy" id="2890320"/>
    <lineage>
        <taxon>Bacteria</taxon>
        <taxon>Pseudomonadati</taxon>
        <taxon>Bacteroidota</taxon>
        <taxon>Flavobacteriia</taxon>
        <taxon>Flavobacteriales</taxon>
        <taxon>Flavobacteriaceae</taxon>
        <taxon>Leeuwenhoekiella</taxon>
    </lineage>
</organism>
<dbReference type="EMBL" id="JAJGMW010000006">
    <property type="protein sequence ID" value="MCC4212294.1"/>
    <property type="molecule type" value="Genomic_DNA"/>
</dbReference>
<evidence type="ECO:0000256" key="5">
    <source>
        <dbReference type="ARBA" id="ARBA00022519"/>
    </source>
</evidence>
<feature type="transmembrane region" description="Helical" evidence="13">
    <location>
        <begin position="20"/>
        <end position="41"/>
    </location>
</feature>
<keyword evidence="10 13" id="KW-1133">Transmembrane helix</keyword>
<sequence length="460" mass="51656">MDTELLARIQFAFTIAFHYIYPPLSIGIGLLMVFFESMFIKTKKEQYHILAKFWTKIFALTFGIGVVTGIVMEFEFGTNWATYSRYVGDVFGSALAAEGIFAFALESGFLGVLLFGWNRVKPWVHLLSTIGVFLGSMFSAIWIVVANSWQQTPAGYHIVGEGLNARAEITDFWAMVFNPSSVERIIHVWLGAFLAGAFLILSVHAYYILKGRYVAISKKAFKITLIVATITSLGQLVAGHASADGVAKNQPAKLAALEGHFETEAPADLYLFGWVDKEKQEVTGLAIPGGLSFLIDQNFETPVTGLNAFPEEDRPSQINAVFQFYHLMIAIGMFLIALSLYGCYLLWRKKLFQKRWLLWVFVFTALLPQIANQVGWFAAEMGRQPWVVYGLLRTDQAFSQAVSANQILFSLILFMLVYSLLFVLFVYLLNKKIKHGPYEESEEDDDNRPLTKEISQAVTG</sequence>
<evidence type="ECO:0000256" key="1">
    <source>
        <dbReference type="ARBA" id="ARBA00004429"/>
    </source>
</evidence>
<dbReference type="RefSeq" id="WP_228229385.1">
    <property type="nucleotide sequence ID" value="NZ_JAJGMW010000006.1"/>
</dbReference>
<evidence type="ECO:0000313" key="16">
    <source>
        <dbReference type="Proteomes" id="UP001197770"/>
    </source>
</evidence>
<dbReference type="Proteomes" id="UP001197770">
    <property type="component" value="Unassembled WGS sequence"/>
</dbReference>
<feature type="transmembrane region" description="Helical" evidence="13">
    <location>
        <begin position="221"/>
        <end position="241"/>
    </location>
</feature>
<evidence type="ECO:0000256" key="4">
    <source>
        <dbReference type="ARBA" id="ARBA00022475"/>
    </source>
</evidence>
<evidence type="ECO:0000256" key="14">
    <source>
        <dbReference type="SAM" id="MobiDB-lite"/>
    </source>
</evidence>
<keyword evidence="11 13" id="KW-0408">Iron</keyword>
<keyword evidence="9 13" id="KW-0249">Electron transport</keyword>
<evidence type="ECO:0000256" key="7">
    <source>
        <dbReference type="ARBA" id="ARBA00022692"/>
    </source>
</evidence>
<comment type="similarity">
    <text evidence="2 13">Belongs to the cytochrome ubiquinol oxidase subunit 1 family.</text>
</comment>
<proteinExistence type="inferred from homology"/>
<gene>
    <name evidence="15" type="ORF">LLW17_06155</name>
</gene>
<keyword evidence="16" id="KW-1185">Reference proteome</keyword>
<keyword evidence="8 13" id="KW-0479">Metal-binding</keyword>
<keyword evidence="5" id="KW-0997">Cell inner membrane</keyword>
<evidence type="ECO:0000313" key="15">
    <source>
        <dbReference type="EMBL" id="MCC4212294.1"/>
    </source>
</evidence>
<feature type="transmembrane region" description="Helical" evidence="13">
    <location>
        <begin position="324"/>
        <end position="347"/>
    </location>
</feature>
<evidence type="ECO:0000256" key="11">
    <source>
        <dbReference type="ARBA" id="ARBA00023004"/>
    </source>
</evidence>
<keyword evidence="12 13" id="KW-0472">Membrane</keyword>
<evidence type="ECO:0000256" key="9">
    <source>
        <dbReference type="ARBA" id="ARBA00022982"/>
    </source>
</evidence>
<evidence type="ECO:0000256" key="10">
    <source>
        <dbReference type="ARBA" id="ARBA00022989"/>
    </source>
</evidence>
<evidence type="ECO:0000256" key="6">
    <source>
        <dbReference type="ARBA" id="ARBA00022617"/>
    </source>
</evidence>
<evidence type="ECO:0000256" key="13">
    <source>
        <dbReference type="PIRNR" id="PIRNR006446"/>
    </source>
</evidence>